<evidence type="ECO:0000256" key="1">
    <source>
        <dbReference type="SAM" id="MobiDB-lite"/>
    </source>
</evidence>
<dbReference type="OrthoDB" id="1706811at2759"/>
<evidence type="ECO:0000313" key="4">
    <source>
        <dbReference type="Proteomes" id="UP000585474"/>
    </source>
</evidence>
<feature type="transmembrane region" description="Helical" evidence="2">
    <location>
        <begin position="321"/>
        <end position="345"/>
    </location>
</feature>
<protein>
    <submittedName>
        <fullName evidence="3">Uncharacterized protein</fullName>
    </submittedName>
</protein>
<name>A0A7J0DRV9_9ERIC</name>
<accession>A0A7J0DRV9</accession>
<feature type="region of interest" description="Disordered" evidence="1">
    <location>
        <begin position="58"/>
        <end position="121"/>
    </location>
</feature>
<evidence type="ECO:0000313" key="3">
    <source>
        <dbReference type="EMBL" id="GFS41122.1"/>
    </source>
</evidence>
<dbReference type="Proteomes" id="UP000585474">
    <property type="component" value="Unassembled WGS sequence"/>
</dbReference>
<dbReference type="Pfam" id="PF14223">
    <property type="entry name" value="Retrotran_gag_2"/>
    <property type="match status" value="1"/>
</dbReference>
<keyword evidence="2" id="KW-1133">Transmembrane helix</keyword>
<dbReference type="PANTHER" id="PTHR37610:SF80">
    <property type="entry name" value="RETROTRANSPOSON GAG DOMAIN-CONTAINING PROTEIN"/>
    <property type="match status" value="1"/>
</dbReference>
<dbReference type="AlphaFoldDB" id="A0A7J0DRV9"/>
<proteinExistence type="predicted"/>
<gene>
    <name evidence="3" type="ORF">Acr_00g0072490</name>
</gene>
<dbReference type="EMBL" id="BJWL01000363">
    <property type="protein sequence ID" value="GFS41122.1"/>
    <property type="molecule type" value="Genomic_DNA"/>
</dbReference>
<organism evidence="3 4">
    <name type="scientific">Actinidia rufa</name>
    <dbReference type="NCBI Taxonomy" id="165716"/>
    <lineage>
        <taxon>Eukaryota</taxon>
        <taxon>Viridiplantae</taxon>
        <taxon>Streptophyta</taxon>
        <taxon>Embryophyta</taxon>
        <taxon>Tracheophyta</taxon>
        <taxon>Spermatophyta</taxon>
        <taxon>Magnoliopsida</taxon>
        <taxon>eudicotyledons</taxon>
        <taxon>Gunneridae</taxon>
        <taxon>Pentapetalae</taxon>
        <taxon>asterids</taxon>
        <taxon>Ericales</taxon>
        <taxon>Actinidiaceae</taxon>
        <taxon>Actinidia</taxon>
    </lineage>
</organism>
<comment type="caution">
    <text evidence="3">The sequence shown here is derived from an EMBL/GenBank/DDBJ whole genome shotgun (WGS) entry which is preliminary data.</text>
</comment>
<feature type="region of interest" description="Disordered" evidence="1">
    <location>
        <begin position="1"/>
        <end position="44"/>
    </location>
</feature>
<dbReference type="PANTHER" id="PTHR37610">
    <property type="entry name" value="CCHC-TYPE DOMAIN-CONTAINING PROTEIN"/>
    <property type="match status" value="1"/>
</dbReference>
<sequence>MVLEPHPCGQTLPLKPPAQLRYPSAKNKPVDHHTSTSNSLLNPTIHASSRAVPISASEIHSPHAQPRKTTREAHAPHALHASTRETPLPRSATSLPRPAPRHCHARATSAVRPRQQPLPRQHLLGKLRWQTLRMAQAEVSQPISIGLDESNYRLWSLAMQRFLRARKLWKYITGSVQPPHFSETDDDEDDDLHAQFQSQLEDWDSVNSKIITWFSNTSVSSIHSLFTPFETAKEVWDYLAERYSSVDGANEYQLGLELHHLRFDPGQTLTEFYNKMSNLWNHLAQFEPTWTCPTDAAFSCFLNRLLTTISSLYCHSSHGSFSWLFLLIMSIYGLLFYIAILFLQLAKLLPNSDMRRLARRLWFINILSLFWQHLSWHHLWPPPPPSSSQPVWVPSSKNIYHLVLRRNIVIFVDETLTLMKTVALAPDPNARGTTTVRLLLSLILLDHLLILRLPPLLPLMSRP</sequence>
<evidence type="ECO:0000256" key="2">
    <source>
        <dbReference type="SAM" id="Phobius"/>
    </source>
</evidence>
<keyword evidence="2" id="KW-0812">Transmembrane</keyword>
<keyword evidence="4" id="KW-1185">Reference proteome</keyword>
<feature type="compositionally biased region" description="Polar residues" evidence="1">
    <location>
        <begin position="35"/>
        <end position="44"/>
    </location>
</feature>
<reference evidence="4" key="1">
    <citation type="submission" date="2019-07" db="EMBL/GenBank/DDBJ databases">
        <title>De Novo Assembly of kiwifruit Actinidia rufa.</title>
        <authorList>
            <person name="Sugita-Konishi S."/>
            <person name="Sato K."/>
            <person name="Mori E."/>
            <person name="Abe Y."/>
            <person name="Kisaki G."/>
            <person name="Hamano K."/>
            <person name="Suezawa K."/>
            <person name="Otani M."/>
            <person name="Fukuda T."/>
            <person name="Manabe T."/>
            <person name="Gomi K."/>
            <person name="Tabuchi M."/>
            <person name="Akimitsu K."/>
            <person name="Kataoka I."/>
        </authorList>
    </citation>
    <scope>NUCLEOTIDE SEQUENCE [LARGE SCALE GENOMIC DNA]</scope>
    <source>
        <strain evidence="4">cv. Fuchu</strain>
    </source>
</reference>
<keyword evidence="2" id="KW-0472">Membrane</keyword>